<dbReference type="AlphaFoldDB" id="A0A3N4KZ67"/>
<evidence type="ECO:0000256" key="1">
    <source>
        <dbReference type="SAM" id="MobiDB-lite"/>
    </source>
</evidence>
<accession>A0A3N4KZ67</accession>
<evidence type="ECO:0000313" key="2">
    <source>
        <dbReference type="EMBL" id="RPB15860.1"/>
    </source>
</evidence>
<feature type="compositionally biased region" description="Low complexity" evidence="1">
    <location>
        <begin position="226"/>
        <end position="248"/>
    </location>
</feature>
<dbReference type="Proteomes" id="UP000277580">
    <property type="component" value="Unassembled WGS sequence"/>
</dbReference>
<evidence type="ECO:0000313" key="3">
    <source>
        <dbReference type="Proteomes" id="UP000277580"/>
    </source>
</evidence>
<feature type="compositionally biased region" description="Pro residues" evidence="1">
    <location>
        <begin position="249"/>
        <end position="258"/>
    </location>
</feature>
<dbReference type="EMBL" id="ML119111">
    <property type="protein sequence ID" value="RPB15860.1"/>
    <property type="molecule type" value="Genomic_DNA"/>
</dbReference>
<keyword evidence="3" id="KW-1185">Reference proteome</keyword>
<dbReference type="STRING" id="1392247.A0A3N4KZ67"/>
<evidence type="ECO:0008006" key="4">
    <source>
        <dbReference type="Google" id="ProtNLM"/>
    </source>
</evidence>
<gene>
    <name evidence="2" type="ORF">P167DRAFT_542571</name>
</gene>
<protein>
    <recommendedName>
        <fullName evidence="4">Glycine zipper 2TM domain-containing protein</fullName>
    </recommendedName>
</protein>
<name>A0A3N4KZ67_9PEZI</name>
<feature type="compositionally biased region" description="Low complexity" evidence="1">
    <location>
        <begin position="269"/>
        <end position="302"/>
    </location>
</feature>
<feature type="compositionally biased region" description="Low complexity" evidence="1">
    <location>
        <begin position="183"/>
        <end position="198"/>
    </location>
</feature>
<feature type="region of interest" description="Disordered" evidence="1">
    <location>
        <begin position="151"/>
        <end position="338"/>
    </location>
</feature>
<sequence length="386" mass="42270">MCQDQVLSLWWAHLYLIHQRSVGSLQVDSLIPGRRGADLGFLNSFTWWAWGRGRRKGVLFVVTSIYLIYHLIQGKVGQLGTGDSRHKNKGSKLQRRLFVLRLMCGTQLHYYHITYLYYSAFIVPVPTHNTSKTQTHTHISTLETKNKLPIMSDYYGAPQPPPYTPPAGQYTSPPANTYGSPTPGAYQQQPPQQPYGAYNPDAKPPTGYYDNTYGATPNPQQPYYPPQQQYGAYQQPQTQQPQQQYGYTSPPPQQPYYPPTGGDYYGNRSASATPSTASTGYPPQQQAYAVQQHQQPVYHQPQGPGGQMDPYAYQQPSGPGAYADGSQPGYGQPGAEGERGLGSTLIGGGAGAFIGSKMGFGKVGGAVGGAIAANLLSHHSKKKKHH</sequence>
<dbReference type="InParanoid" id="A0A3N4KZ67"/>
<organism evidence="2 3">
    <name type="scientific">Morchella conica CCBAS932</name>
    <dbReference type="NCBI Taxonomy" id="1392247"/>
    <lineage>
        <taxon>Eukaryota</taxon>
        <taxon>Fungi</taxon>
        <taxon>Dikarya</taxon>
        <taxon>Ascomycota</taxon>
        <taxon>Pezizomycotina</taxon>
        <taxon>Pezizomycetes</taxon>
        <taxon>Pezizales</taxon>
        <taxon>Morchellaceae</taxon>
        <taxon>Morchella</taxon>
    </lineage>
</organism>
<proteinExistence type="predicted"/>
<reference evidence="2 3" key="1">
    <citation type="journal article" date="2018" name="Nat. Ecol. Evol.">
        <title>Pezizomycetes genomes reveal the molecular basis of ectomycorrhizal truffle lifestyle.</title>
        <authorList>
            <person name="Murat C."/>
            <person name="Payen T."/>
            <person name="Noel B."/>
            <person name="Kuo A."/>
            <person name="Morin E."/>
            <person name="Chen J."/>
            <person name="Kohler A."/>
            <person name="Krizsan K."/>
            <person name="Balestrini R."/>
            <person name="Da Silva C."/>
            <person name="Montanini B."/>
            <person name="Hainaut M."/>
            <person name="Levati E."/>
            <person name="Barry K.W."/>
            <person name="Belfiori B."/>
            <person name="Cichocki N."/>
            <person name="Clum A."/>
            <person name="Dockter R.B."/>
            <person name="Fauchery L."/>
            <person name="Guy J."/>
            <person name="Iotti M."/>
            <person name="Le Tacon F."/>
            <person name="Lindquist E.A."/>
            <person name="Lipzen A."/>
            <person name="Malagnac F."/>
            <person name="Mello A."/>
            <person name="Molinier V."/>
            <person name="Miyauchi S."/>
            <person name="Poulain J."/>
            <person name="Riccioni C."/>
            <person name="Rubini A."/>
            <person name="Sitrit Y."/>
            <person name="Splivallo R."/>
            <person name="Traeger S."/>
            <person name="Wang M."/>
            <person name="Zifcakova L."/>
            <person name="Wipf D."/>
            <person name="Zambonelli A."/>
            <person name="Paolocci F."/>
            <person name="Nowrousian M."/>
            <person name="Ottonello S."/>
            <person name="Baldrian P."/>
            <person name="Spatafora J.W."/>
            <person name="Henrissat B."/>
            <person name="Nagy L.G."/>
            <person name="Aury J.M."/>
            <person name="Wincker P."/>
            <person name="Grigoriev I.V."/>
            <person name="Bonfante P."/>
            <person name="Martin F.M."/>
        </authorList>
    </citation>
    <scope>NUCLEOTIDE SEQUENCE [LARGE SCALE GENOMIC DNA]</scope>
    <source>
        <strain evidence="2 3">CCBAS932</strain>
    </source>
</reference>